<dbReference type="AlphaFoldDB" id="A0AAV6XGC9"/>
<dbReference type="GO" id="GO:0051087">
    <property type="term" value="F:protein-folding chaperone binding"/>
    <property type="evidence" value="ECO:0007669"/>
    <property type="project" value="InterPro"/>
</dbReference>
<accession>A0AAV6XGC9</accession>
<dbReference type="InterPro" id="IPR003103">
    <property type="entry name" value="BAG_domain"/>
</dbReference>
<comment type="caution">
    <text evidence="3">The sequence shown here is derived from an EMBL/GenBank/DDBJ whole genome shotgun (WGS) entry which is preliminary data.</text>
</comment>
<gene>
    <name evidence="3" type="ORF">BUALT_Bualt06G0128100</name>
</gene>
<evidence type="ECO:0000313" key="4">
    <source>
        <dbReference type="Proteomes" id="UP000826271"/>
    </source>
</evidence>
<evidence type="ECO:0000259" key="2">
    <source>
        <dbReference type="Pfam" id="PF02179"/>
    </source>
</evidence>
<dbReference type="Pfam" id="PF02179">
    <property type="entry name" value="BAG"/>
    <property type="match status" value="1"/>
</dbReference>
<evidence type="ECO:0000313" key="3">
    <source>
        <dbReference type="EMBL" id="KAG8381498.1"/>
    </source>
</evidence>
<dbReference type="EMBL" id="WHWC01000006">
    <property type="protein sequence ID" value="KAG8381498.1"/>
    <property type="molecule type" value="Genomic_DNA"/>
</dbReference>
<dbReference type="PANTHER" id="PTHR33322">
    <property type="entry name" value="BAG DOMAIN CONTAINING PROTEIN, EXPRESSED"/>
    <property type="match status" value="1"/>
</dbReference>
<organism evidence="3 4">
    <name type="scientific">Buddleja alternifolia</name>
    <dbReference type="NCBI Taxonomy" id="168488"/>
    <lineage>
        <taxon>Eukaryota</taxon>
        <taxon>Viridiplantae</taxon>
        <taxon>Streptophyta</taxon>
        <taxon>Embryophyta</taxon>
        <taxon>Tracheophyta</taxon>
        <taxon>Spermatophyta</taxon>
        <taxon>Magnoliopsida</taxon>
        <taxon>eudicotyledons</taxon>
        <taxon>Gunneridae</taxon>
        <taxon>Pentapetalae</taxon>
        <taxon>asterids</taxon>
        <taxon>lamiids</taxon>
        <taxon>Lamiales</taxon>
        <taxon>Scrophulariaceae</taxon>
        <taxon>Buddlejeae</taxon>
        <taxon>Buddleja</taxon>
    </lineage>
</organism>
<feature type="domain" description="BAG" evidence="2">
    <location>
        <begin position="283"/>
        <end position="348"/>
    </location>
</feature>
<reference evidence="3" key="1">
    <citation type="submission" date="2019-10" db="EMBL/GenBank/DDBJ databases">
        <authorList>
            <person name="Zhang R."/>
            <person name="Pan Y."/>
            <person name="Wang J."/>
            <person name="Ma R."/>
            <person name="Yu S."/>
        </authorList>
    </citation>
    <scope>NUCLEOTIDE SEQUENCE</scope>
    <source>
        <strain evidence="3">LA-IB0</strain>
        <tissue evidence="3">Leaf</tissue>
    </source>
</reference>
<protein>
    <recommendedName>
        <fullName evidence="2">BAG domain-containing protein</fullName>
    </recommendedName>
</protein>
<dbReference type="PROSITE" id="PS50096">
    <property type="entry name" value="IQ"/>
    <property type="match status" value="1"/>
</dbReference>
<dbReference type="GO" id="GO:0006457">
    <property type="term" value="P:protein folding"/>
    <property type="evidence" value="ECO:0007669"/>
    <property type="project" value="TreeGrafter"/>
</dbReference>
<dbReference type="PANTHER" id="PTHR33322:SF3">
    <property type="entry name" value="BAG FAMILY MOLECULAR CHAPERONE REGULATOR 7"/>
    <property type="match status" value="1"/>
</dbReference>
<proteinExistence type="predicted"/>
<evidence type="ECO:0000256" key="1">
    <source>
        <dbReference type="ARBA" id="ARBA00023186"/>
    </source>
</evidence>
<sequence length="399" mass="45550">MNRYRKFDIVEHSPSSFLKQTSIFNPPLLNPSFAIVEHDLDFTLDLLNLTPAPPIPLDEFETITDLIQIDEYSPFHTSTRRLTRRSGPGEQYLQKLSDRVAALETGLDRIVREEKIRKKKKEVVGDRKYTYTAEIKTAEKDRKYKLTAERKGVEKSYKWTAEIKGKDGDNERTYTIKVSSGDSKSEEEMKMKKKKCESVKGKGKAVGSIARVVEIDEEPSDHGAVVLRQVFAKRVEKRRGKRKELSCEDAAVLIQKSFRAYLIRRSQALRALRELAIAKSKLKEIRALFNNFTYRRRIARDAEENQRFSEKIIVLLLTVDAIEGADLMVRAAKKSMVDELEAMLDVVDPQPAGKSLSMRRRTFDMPDPTINKELAAGVAQVVRMLDEDATASETFEACL</sequence>
<dbReference type="GO" id="GO:0009506">
    <property type="term" value="C:plasmodesma"/>
    <property type="evidence" value="ECO:0007669"/>
    <property type="project" value="TreeGrafter"/>
</dbReference>
<keyword evidence="4" id="KW-1185">Reference proteome</keyword>
<dbReference type="InterPro" id="IPR040400">
    <property type="entry name" value="BAG5/6/7/8"/>
</dbReference>
<name>A0AAV6XGC9_9LAMI</name>
<keyword evidence="1" id="KW-0143">Chaperone</keyword>
<dbReference type="Proteomes" id="UP000826271">
    <property type="component" value="Unassembled WGS sequence"/>
</dbReference>